<feature type="region of interest" description="Disordered" evidence="1">
    <location>
        <begin position="57"/>
        <end position="92"/>
    </location>
</feature>
<evidence type="ECO:0000256" key="1">
    <source>
        <dbReference type="SAM" id="MobiDB-lite"/>
    </source>
</evidence>
<evidence type="ECO:0000313" key="2">
    <source>
        <dbReference type="EMBL" id="KAK2081781.1"/>
    </source>
</evidence>
<feature type="region of interest" description="Disordered" evidence="1">
    <location>
        <begin position="1"/>
        <end position="36"/>
    </location>
</feature>
<organism evidence="2 3">
    <name type="scientific">Saguinus oedipus</name>
    <name type="common">Cotton-top tamarin</name>
    <name type="synonym">Oedipomidas oedipus</name>
    <dbReference type="NCBI Taxonomy" id="9490"/>
    <lineage>
        <taxon>Eukaryota</taxon>
        <taxon>Metazoa</taxon>
        <taxon>Chordata</taxon>
        <taxon>Craniata</taxon>
        <taxon>Vertebrata</taxon>
        <taxon>Euteleostomi</taxon>
        <taxon>Mammalia</taxon>
        <taxon>Eutheria</taxon>
        <taxon>Euarchontoglires</taxon>
        <taxon>Primates</taxon>
        <taxon>Haplorrhini</taxon>
        <taxon>Platyrrhini</taxon>
        <taxon>Cebidae</taxon>
        <taxon>Callitrichinae</taxon>
        <taxon>Saguinus</taxon>
    </lineage>
</organism>
<dbReference type="Proteomes" id="UP001266305">
    <property type="component" value="Unassembled WGS sequence"/>
</dbReference>
<proteinExistence type="predicted"/>
<feature type="compositionally biased region" description="Gly residues" evidence="1">
    <location>
        <begin position="80"/>
        <end position="90"/>
    </location>
</feature>
<sequence length="137" mass="14462">VRSGPGAAALVDAGARKRRQRGGGQSRYNDTGGAPLLFPSLQEGGQWRASSRAWARDSSLSPCGRRGRWRRRRGKRDGGAEGASGSGSGSGSVVLPAGMINPSVLIRNIRRKFAVVIGLIQVGEVINRDIVETALNL</sequence>
<comment type="caution">
    <text evidence="2">The sequence shown here is derived from an EMBL/GenBank/DDBJ whole genome shotgun (WGS) entry which is preliminary data.</text>
</comment>
<keyword evidence="3" id="KW-1185">Reference proteome</keyword>
<reference evidence="2 3" key="1">
    <citation type="submission" date="2023-05" db="EMBL/GenBank/DDBJ databases">
        <title>B98-5 Cell Line De Novo Hybrid Assembly: An Optical Mapping Approach.</title>
        <authorList>
            <person name="Kananen K."/>
            <person name="Auerbach J.A."/>
            <person name="Kautto E."/>
            <person name="Blachly J.S."/>
        </authorList>
    </citation>
    <scope>NUCLEOTIDE SEQUENCE [LARGE SCALE GENOMIC DNA]</scope>
    <source>
        <strain evidence="2">B95-8</strain>
        <tissue evidence="2">Cell line</tissue>
    </source>
</reference>
<dbReference type="EMBL" id="JASSZA010000090">
    <property type="protein sequence ID" value="KAK2081781.1"/>
    <property type="molecule type" value="Genomic_DNA"/>
</dbReference>
<feature type="non-terminal residue" evidence="2">
    <location>
        <position position="137"/>
    </location>
</feature>
<feature type="compositionally biased region" description="Basic residues" evidence="1">
    <location>
        <begin position="65"/>
        <end position="75"/>
    </location>
</feature>
<gene>
    <name evidence="2" type="ORF">P7K49_040988</name>
</gene>
<accession>A0ABQ9TAP3</accession>
<evidence type="ECO:0000313" key="3">
    <source>
        <dbReference type="Proteomes" id="UP001266305"/>
    </source>
</evidence>
<feature type="non-terminal residue" evidence="2">
    <location>
        <position position="1"/>
    </location>
</feature>
<name>A0ABQ9TAP3_SAGOE</name>
<protein>
    <submittedName>
        <fullName evidence="2">Uncharacterized protein</fullName>
    </submittedName>
</protein>